<feature type="region of interest" description="Disordered" evidence="3">
    <location>
        <begin position="332"/>
        <end position="353"/>
    </location>
</feature>
<feature type="compositionally biased region" description="Basic residues" evidence="3">
    <location>
        <begin position="88"/>
        <end position="97"/>
    </location>
</feature>
<protein>
    <recommendedName>
        <fullName evidence="2">AT-hook motif nuclear-localized protein</fullName>
    </recommendedName>
</protein>
<dbReference type="PANTHER" id="PTHR31500">
    <property type="entry name" value="AT-HOOK MOTIF NUCLEAR-LOCALIZED PROTEIN 9"/>
    <property type="match status" value="1"/>
</dbReference>
<dbReference type="Gramene" id="Pp3c3_20570V3.7">
    <property type="protein sequence ID" value="Pp3c3_20570V3.7"/>
    <property type="gene ID" value="Pp3c3_20570"/>
</dbReference>
<evidence type="ECO:0000313" key="5">
    <source>
        <dbReference type="EnsemblPlants" id="Pp3c3_20570V3.4"/>
    </source>
</evidence>
<evidence type="ECO:0000256" key="1">
    <source>
        <dbReference type="ARBA" id="ARBA00003687"/>
    </source>
</evidence>
<evidence type="ECO:0000256" key="2">
    <source>
        <dbReference type="RuleBase" id="RU367031"/>
    </source>
</evidence>
<name>A0A7I4D9J3_PHYPA</name>
<dbReference type="AlphaFoldDB" id="A0A7I4D9J3"/>
<keyword evidence="2" id="KW-0805">Transcription regulation</keyword>
<feature type="domain" description="PPC" evidence="4">
    <location>
        <begin position="162"/>
        <end position="302"/>
    </location>
</feature>
<keyword evidence="2" id="KW-0238">DNA-binding</keyword>
<dbReference type="Proteomes" id="UP000006727">
    <property type="component" value="Chromosome 3"/>
</dbReference>
<dbReference type="EMBL" id="ABEU02000003">
    <property type="status" value="NOT_ANNOTATED_CDS"/>
    <property type="molecule type" value="Genomic_DNA"/>
</dbReference>
<comment type="function">
    <text evidence="1 2">Transcription factor that specifically binds AT-rich DNA sequences related to the nuclear matrix attachment regions (MARs).</text>
</comment>
<organism evidence="5 6">
    <name type="scientific">Physcomitrium patens</name>
    <name type="common">Spreading-leaved earth moss</name>
    <name type="synonym">Physcomitrella patens</name>
    <dbReference type="NCBI Taxonomy" id="3218"/>
    <lineage>
        <taxon>Eukaryota</taxon>
        <taxon>Viridiplantae</taxon>
        <taxon>Streptophyta</taxon>
        <taxon>Embryophyta</taxon>
        <taxon>Bryophyta</taxon>
        <taxon>Bryophytina</taxon>
        <taxon>Bryopsida</taxon>
        <taxon>Funariidae</taxon>
        <taxon>Funariales</taxon>
        <taxon>Funariaceae</taxon>
        <taxon>Physcomitrium</taxon>
    </lineage>
</organism>
<evidence type="ECO:0000256" key="3">
    <source>
        <dbReference type="SAM" id="MobiDB-lite"/>
    </source>
</evidence>
<dbReference type="Gene3D" id="3.30.1330.80">
    <property type="entry name" value="Hypothetical protein, similar to alpha- acetolactate decarboxylase, domain 2"/>
    <property type="match status" value="1"/>
</dbReference>
<gene>
    <name evidence="5" type="primary">LOC112279442</name>
</gene>
<keyword evidence="2" id="KW-0804">Transcription</keyword>
<comment type="domain">
    <text evidence="2">The PPC domain mediates interactions between AHL proteins.</text>
</comment>
<dbReference type="SMART" id="SM00384">
    <property type="entry name" value="AT_hook"/>
    <property type="match status" value="2"/>
</dbReference>
<dbReference type="GO" id="GO:0005634">
    <property type="term" value="C:nucleus"/>
    <property type="evidence" value="ECO:0007669"/>
    <property type="project" value="UniProtKB-SubCell"/>
</dbReference>
<dbReference type="FunCoup" id="A0A7I4D9J3">
    <property type="interactions" value="761"/>
</dbReference>
<comment type="subcellular location">
    <subcellularLocation>
        <location evidence="2">Nucleus</location>
    </subcellularLocation>
</comment>
<dbReference type="Gramene" id="Pp3c3_20570V3.5">
    <property type="protein sequence ID" value="Pp3c3_20570V3.5"/>
    <property type="gene ID" value="Pp3c3_20570"/>
</dbReference>
<dbReference type="InterPro" id="IPR005175">
    <property type="entry name" value="PPC_dom"/>
</dbReference>
<dbReference type="Pfam" id="PF03479">
    <property type="entry name" value="PCC"/>
    <property type="match status" value="1"/>
</dbReference>
<dbReference type="EnsemblPlants" id="Pp3c3_20570V3.6">
    <property type="protein sequence ID" value="Pp3c3_20570V3.6"/>
    <property type="gene ID" value="Pp3c3_20570"/>
</dbReference>
<proteinExistence type="predicted"/>
<feature type="region of interest" description="Disordered" evidence="3">
    <location>
        <begin position="80"/>
        <end position="106"/>
    </location>
</feature>
<dbReference type="Gramene" id="Pp3c3_20570V3.4">
    <property type="protein sequence ID" value="Pp3c3_20570V3.4"/>
    <property type="gene ID" value="Pp3c3_20570"/>
</dbReference>
<dbReference type="PROSITE" id="PS51742">
    <property type="entry name" value="PPC"/>
    <property type="match status" value="1"/>
</dbReference>
<dbReference type="EnsemblPlants" id="Pp3c3_20570V3.4">
    <property type="protein sequence ID" value="Pp3c3_20570V3.4"/>
    <property type="gene ID" value="Pp3c3_20570"/>
</dbReference>
<dbReference type="CDD" id="cd11378">
    <property type="entry name" value="DUF296"/>
    <property type="match status" value="1"/>
</dbReference>
<dbReference type="PANTHER" id="PTHR31500:SF57">
    <property type="entry name" value="AT-HOOK MOTIF NUCLEAR-LOCALIZED PROTEIN 10"/>
    <property type="match status" value="1"/>
</dbReference>
<keyword evidence="6" id="KW-1185">Reference proteome</keyword>
<dbReference type="InterPro" id="IPR039605">
    <property type="entry name" value="AHL"/>
</dbReference>
<dbReference type="InterPro" id="IPR017956">
    <property type="entry name" value="AT_hook_DNA-bd_motif"/>
</dbReference>
<sequence length="389" mass="40603">DTQVTFENLLHELGEKSVIKSGGMDSIGPGQGLHTPLALRPHTPMPVSGTGNPPLESGSSMPNLMAPMTSRMELNIGGAPYQGYQMPMKRKRGRPRKYTTGDSPQVTVSGFGNTSLFSALAKQIAAPYTPPDKSEKRGRGRPVGSTRKQQLANLGVVLAGTGKSFTPHILTVHTGEDASSKIMQFAQHGPRAMCVLSANGAVSNVMLRQDSSSEGTVTYEGRYEILSLSGSYLPLSGEDGAKQRTGIVSVSLAGSDGRVFGGRVAGMLTAASPIQVVVGSFLLGLLKTDSKVDSPLRLTQGELSGMKTPFATQQISSRKSSVFLSLNLNGTGAGPQEGNQASPASGQSSDARPQAVGVFRPSEGWGIASHISLLGDNRRADINISLAGG</sequence>
<reference evidence="5" key="3">
    <citation type="submission" date="2020-12" db="UniProtKB">
        <authorList>
            <consortium name="EnsemblPlants"/>
        </authorList>
    </citation>
    <scope>IDENTIFICATION</scope>
</reference>
<dbReference type="EnsemblPlants" id="Pp3c3_20570V3.5">
    <property type="protein sequence ID" value="Pp3c3_20570V3.5"/>
    <property type="gene ID" value="Pp3c3_20570"/>
</dbReference>
<dbReference type="SUPFAM" id="SSF117856">
    <property type="entry name" value="AF0104/ALDC/Ptd012-like"/>
    <property type="match status" value="1"/>
</dbReference>
<reference evidence="5 6" key="1">
    <citation type="journal article" date="2008" name="Science">
        <title>The Physcomitrella genome reveals evolutionary insights into the conquest of land by plants.</title>
        <authorList>
            <person name="Rensing S."/>
            <person name="Lang D."/>
            <person name="Zimmer A."/>
            <person name="Terry A."/>
            <person name="Salamov A."/>
            <person name="Shapiro H."/>
            <person name="Nishiyama T."/>
            <person name="Perroud P.-F."/>
            <person name="Lindquist E."/>
            <person name="Kamisugi Y."/>
            <person name="Tanahashi T."/>
            <person name="Sakakibara K."/>
            <person name="Fujita T."/>
            <person name="Oishi K."/>
            <person name="Shin-I T."/>
            <person name="Kuroki Y."/>
            <person name="Toyoda A."/>
            <person name="Suzuki Y."/>
            <person name="Hashimoto A."/>
            <person name="Yamaguchi K."/>
            <person name="Sugano A."/>
            <person name="Kohara Y."/>
            <person name="Fujiyama A."/>
            <person name="Anterola A."/>
            <person name="Aoki S."/>
            <person name="Ashton N."/>
            <person name="Barbazuk W.B."/>
            <person name="Barker E."/>
            <person name="Bennetzen J."/>
            <person name="Bezanilla M."/>
            <person name="Blankenship R."/>
            <person name="Cho S.H."/>
            <person name="Dutcher S."/>
            <person name="Estelle M."/>
            <person name="Fawcett J.A."/>
            <person name="Gundlach H."/>
            <person name="Hanada K."/>
            <person name="Heyl A."/>
            <person name="Hicks K.A."/>
            <person name="Hugh J."/>
            <person name="Lohr M."/>
            <person name="Mayer K."/>
            <person name="Melkozernov A."/>
            <person name="Murata T."/>
            <person name="Nelson D."/>
            <person name="Pils B."/>
            <person name="Prigge M."/>
            <person name="Reiss B."/>
            <person name="Renner T."/>
            <person name="Rombauts S."/>
            <person name="Rushton P."/>
            <person name="Sanderfoot A."/>
            <person name="Schween G."/>
            <person name="Shiu S.-H."/>
            <person name="Stueber K."/>
            <person name="Theodoulou F.L."/>
            <person name="Tu H."/>
            <person name="Van de Peer Y."/>
            <person name="Verrier P.J."/>
            <person name="Waters E."/>
            <person name="Wood A."/>
            <person name="Yang L."/>
            <person name="Cove D."/>
            <person name="Cuming A."/>
            <person name="Hasebe M."/>
            <person name="Lucas S."/>
            <person name="Mishler D.B."/>
            <person name="Reski R."/>
            <person name="Grigoriev I."/>
            <person name="Quatrano R.S."/>
            <person name="Boore J.L."/>
        </authorList>
    </citation>
    <scope>NUCLEOTIDE SEQUENCE [LARGE SCALE GENOMIC DNA]</scope>
    <source>
        <strain evidence="5 6">cv. Gransden 2004</strain>
    </source>
</reference>
<feature type="compositionally biased region" description="Polar residues" evidence="3">
    <location>
        <begin position="337"/>
        <end position="351"/>
    </location>
</feature>
<accession>A0A7I4D9J3</accession>
<keyword evidence="2" id="KW-0539">Nucleus</keyword>
<feature type="region of interest" description="Disordered" evidence="3">
    <location>
        <begin position="125"/>
        <end position="149"/>
    </location>
</feature>
<dbReference type="EnsemblPlants" id="Pp3c3_20570V3.7">
    <property type="protein sequence ID" value="Pp3c3_20570V3.7"/>
    <property type="gene ID" value="Pp3c3_20570"/>
</dbReference>
<evidence type="ECO:0000259" key="4">
    <source>
        <dbReference type="PROSITE" id="PS51742"/>
    </source>
</evidence>
<reference evidence="5 6" key="2">
    <citation type="journal article" date="2018" name="Plant J.">
        <title>The Physcomitrella patens chromosome-scale assembly reveals moss genome structure and evolution.</title>
        <authorList>
            <person name="Lang D."/>
            <person name="Ullrich K.K."/>
            <person name="Murat F."/>
            <person name="Fuchs J."/>
            <person name="Jenkins J."/>
            <person name="Haas F.B."/>
            <person name="Piednoel M."/>
            <person name="Gundlach H."/>
            <person name="Van Bel M."/>
            <person name="Meyberg R."/>
            <person name="Vives C."/>
            <person name="Morata J."/>
            <person name="Symeonidi A."/>
            <person name="Hiss M."/>
            <person name="Muchero W."/>
            <person name="Kamisugi Y."/>
            <person name="Saleh O."/>
            <person name="Blanc G."/>
            <person name="Decker E.L."/>
            <person name="van Gessel N."/>
            <person name="Grimwood J."/>
            <person name="Hayes R.D."/>
            <person name="Graham S.W."/>
            <person name="Gunter L.E."/>
            <person name="McDaniel S.F."/>
            <person name="Hoernstein S.N.W."/>
            <person name="Larsson A."/>
            <person name="Li F.W."/>
            <person name="Perroud P.F."/>
            <person name="Phillips J."/>
            <person name="Ranjan P."/>
            <person name="Rokshar D.S."/>
            <person name="Rothfels C.J."/>
            <person name="Schneider L."/>
            <person name="Shu S."/>
            <person name="Stevenson D.W."/>
            <person name="Thummler F."/>
            <person name="Tillich M."/>
            <person name="Villarreal Aguilar J.C."/>
            <person name="Widiez T."/>
            <person name="Wong G.K."/>
            <person name="Wymore A."/>
            <person name="Zhang Y."/>
            <person name="Zimmer A.D."/>
            <person name="Quatrano R.S."/>
            <person name="Mayer K.F.X."/>
            <person name="Goodstein D."/>
            <person name="Casacuberta J.M."/>
            <person name="Vandepoele K."/>
            <person name="Reski R."/>
            <person name="Cuming A.C."/>
            <person name="Tuskan G.A."/>
            <person name="Maumus F."/>
            <person name="Salse J."/>
            <person name="Schmutz J."/>
            <person name="Rensing S.A."/>
        </authorList>
    </citation>
    <scope>NUCLEOTIDE SEQUENCE [LARGE SCALE GENOMIC DNA]</scope>
    <source>
        <strain evidence="5 6">cv. Gransden 2004</strain>
    </source>
</reference>
<dbReference type="GO" id="GO:0003680">
    <property type="term" value="F:minor groove of adenine-thymine-rich DNA binding"/>
    <property type="evidence" value="ECO:0007669"/>
    <property type="project" value="UniProtKB-UniRule"/>
</dbReference>
<dbReference type="Gramene" id="Pp3c3_20570V3.6">
    <property type="protein sequence ID" value="Pp3c3_20570V3.6"/>
    <property type="gene ID" value="Pp3c3_20570"/>
</dbReference>
<evidence type="ECO:0000313" key="6">
    <source>
        <dbReference type="Proteomes" id="UP000006727"/>
    </source>
</evidence>